<dbReference type="InterPro" id="IPR058575">
    <property type="entry name" value="NTP_transf_8_dom"/>
</dbReference>
<evidence type="ECO:0000313" key="2">
    <source>
        <dbReference type="EMBL" id="QCI99222.1"/>
    </source>
</evidence>
<dbReference type="Proteomes" id="UP000826513">
    <property type="component" value="Chromosome 2"/>
</dbReference>
<dbReference type="RefSeq" id="WP_027677292.1">
    <property type="nucleotide sequence ID" value="NZ_CP039692.1"/>
</dbReference>
<evidence type="ECO:0000313" key="5">
    <source>
        <dbReference type="Proteomes" id="UP000298545"/>
    </source>
</evidence>
<evidence type="ECO:0000313" key="3">
    <source>
        <dbReference type="EMBL" id="QYA08745.1"/>
    </source>
</evidence>
<feature type="domain" description="Nucleotidyltransferase-like" evidence="1">
    <location>
        <begin position="106"/>
        <end position="319"/>
    </location>
</feature>
<evidence type="ECO:0000313" key="4">
    <source>
        <dbReference type="EMBL" id="QYA08758.1"/>
    </source>
</evidence>
<dbReference type="PIRSF" id="PIRSF031854">
    <property type="entry name" value="UCP031854"/>
    <property type="match status" value="1"/>
</dbReference>
<sequence>MKSIDLIYQTMLAELGQRSLDAAWTADFPPEGRFTPVNVKGRKYWYFDIPDGHGGTKRRYVGPADDLDIAQRVAEHKRDKDDLRARRRMVNTLTREGGMIAPDAISGDIVEALADGGLFRLRGVLIGTVAFQCYSGLLGVRLPMAAILTGDADIAQDYAISREVEDSLPPIVELLQSVDASFRPVPHRSGAASSSAFQNADGYRVEFLTSNRGSDDYIDQPAKMPALGGASADPLRFLDFLIRDPVRTMLLHRSGVSVVVPDPCRYAIHKLIVASRRHTDGQGLVKREKDVRQAALLFRAVQQTRRSSDLALVYNEAWERGPAWQEGIRKGVGMLPLQDAEQFKTVLIDGAKKNREEIELPFPDWASGQM</sequence>
<dbReference type="EMBL" id="CP072168">
    <property type="protein sequence ID" value="QYA08745.1"/>
    <property type="molecule type" value="Genomic_DNA"/>
</dbReference>
<reference evidence="2 5" key="1">
    <citation type="submission" date="2019-04" db="EMBL/GenBank/DDBJ databases">
        <title>Complete genome sequence of Agrobacterium larrymoorei CFBP5473.</title>
        <authorList>
            <person name="Haryono M."/>
            <person name="Chou L."/>
            <person name="Lin Y.-C."/>
            <person name="Lai E.-M."/>
            <person name="Kuo C.-H."/>
        </authorList>
    </citation>
    <scope>NUCLEOTIDE SEQUENCE [LARGE SCALE GENOMIC DNA]</scope>
    <source>
        <strain evidence="2 5">CFBP5473</strain>
    </source>
</reference>
<evidence type="ECO:0000313" key="6">
    <source>
        <dbReference type="Proteomes" id="UP000826513"/>
    </source>
</evidence>
<name>A0A4D7DYF2_9HYPH</name>
<dbReference type="KEGG" id="alf:CFBP5473_14390"/>
<dbReference type="Proteomes" id="UP000298545">
    <property type="component" value="Chromosome linear"/>
</dbReference>
<organism evidence="2 5">
    <name type="scientific">Agrobacterium larrymoorei</name>
    <dbReference type="NCBI Taxonomy" id="160699"/>
    <lineage>
        <taxon>Bacteria</taxon>
        <taxon>Pseudomonadati</taxon>
        <taxon>Pseudomonadota</taxon>
        <taxon>Alphaproteobacteria</taxon>
        <taxon>Hyphomicrobiales</taxon>
        <taxon>Rhizobiaceae</taxon>
        <taxon>Rhizobium/Agrobacterium group</taxon>
        <taxon>Agrobacterium</taxon>
    </lineage>
</organism>
<dbReference type="AlphaFoldDB" id="A0A4D7DYF2"/>
<keyword evidence="6" id="KW-1185">Reference proteome</keyword>
<dbReference type="InterPro" id="IPR022550">
    <property type="entry name" value="NTP_transf_8"/>
</dbReference>
<dbReference type="OrthoDB" id="5469612at2"/>
<gene>
    <name evidence="2" type="ORF">CFBP5473_14390</name>
    <name evidence="3" type="ORF">J5285_15075</name>
    <name evidence="4" type="ORF">J5285_15140</name>
</gene>
<reference evidence="3 6" key="2">
    <citation type="submission" date="2021-03" db="EMBL/GenBank/DDBJ databases">
        <title>Rapid diversification of plasmids in a genus of pathogenic and nitrogen fixing bacteria.</title>
        <authorList>
            <person name="Weisberg A.J."/>
            <person name="Miller M."/>
            <person name="Ream W."/>
            <person name="Grunwald N.J."/>
            <person name="Chang J.H."/>
        </authorList>
    </citation>
    <scope>NUCLEOTIDE SEQUENCE [LARGE SCALE GENOMIC DNA]</scope>
    <source>
        <strain evidence="3 6">AF3.44</strain>
    </source>
</reference>
<accession>A0A4D7DYF2</accession>
<protein>
    <recommendedName>
        <fullName evidence="1">Nucleotidyltransferase-like domain-containing protein</fullName>
    </recommendedName>
</protein>
<proteinExistence type="predicted"/>
<dbReference type="EMBL" id="CP039692">
    <property type="protein sequence ID" value="QCI99222.1"/>
    <property type="molecule type" value="Genomic_DNA"/>
</dbReference>
<dbReference type="EMBL" id="CP072168">
    <property type="protein sequence ID" value="QYA08758.1"/>
    <property type="molecule type" value="Genomic_DNA"/>
</dbReference>
<evidence type="ECO:0000259" key="1">
    <source>
        <dbReference type="Pfam" id="PF12281"/>
    </source>
</evidence>
<dbReference type="Pfam" id="PF12281">
    <property type="entry name" value="NTP_transf_8"/>
    <property type="match status" value="1"/>
</dbReference>